<feature type="region of interest" description="Disordered" evidence="1">
    <location>
        <begin position="144"/>
        <end position="196"/>
    </location>
</feature>
<keyword evidence="3" id="KW-1185">Reference proteome</keyword>
<dbReference type="GeneID" id="20236213"/>
<dbReference type="KEGG" id="lgi:LOTGIDRAFT_154107"/>
<feature type="compositionally biased region" description="Low complexity" evidence="1">
    <location>
        <begin position="34"/>
        <end position="49"/>
    </location>
</feature>
<feature type="region of interest" description="Disordered" evidence="1">
    <location>
        <begin position="23"/>
        <end position="49"/>
    </location>
</feature>
<name>V3ZXC9_LOTGI</name>
<organism evidence="2 3">
    <name type="scientific">Lottia gigantea</name>
    <name type="common">Giant owl limpet</name>
    <dbReference type="NCBI Taxonomy" id="225164"/>
    <lineage>
        <taxon>Eukaryota</taxon>
        <taxon>Metazoa</taxon>
        <taxon>Spiralia</taxon>
        <taxon>Lophotrochozoa</taxon>
        <taxon>Mollusca</taxon>
        <taxon>Gastropoda</taxon>
        <taxon>Patellogastropoda</taxon>
        <taxon>Lottioidea</taxon>
        <taxon>Lottiidae</taxon>
        <taxon>Lottia</taxon>
    </lineage>
</organism>
<feature type="compositionally biased region" description="Polar residues" evidence="1">
    <location>
        <begin position="144"/>
        <end position="174"/>
    </location>
</feature>
<accession>V3ZXC9</accession>
<proteinExistence type="predicted"/>
<dbReference type="HOGENOM" id="CLU_1391657_0_0_1"/>
<feature type="compositionally biased region" description="Polar residues" evidence="1">
    <location>
        <begin position="185"/>
        <end position="196"/>
    </location>
</feature>
<protein>
    <submittedName>
        <fullName evidence="2">Uncharacterized protein</fullName>
    </submittedName>
</protein>
<gene>
    <name evidence="2" type="ORF">LOTGIDRAFT_154107</name>
</gene>
<dbReference type="AlphaFoldDB" id="V3ZXC9"/>
<dbReference type="Proteomes" id="UP000030746">
    <property type="component" value="Unassembled WGS sequence"/>
</dbReference>
<evidence type="ECO:0000313" key="3">
    <source>
        <dbReference type="Proteomes" id="UP000030746"/>
    </source>
</evidence>
<evidence type="ECO:0000313" key="2">
    <source>
        <dbReference type="EMBL" id="ESO89032.1"/>
    </source>
</evidence>
<dbReference type="CTD" id="20236213"/>
<dbReference type="EMBL" id="KB202619">
    <property type="protein sequence ID" value="ESO89032.1"/>
    <property type="molecule type" value="Genomic_DNA"/>
</dbReference>
<sequence>MYNNMDNKVWSMWITRSEPTTNGVLNGHVHHHNSLNSQHQPQQQQQQLQNHINSGAGLQPAFTSNKMDSYRKTPFSSNSGWSQYGGRKDSGKQIAPVSITTTNTSPSTMTSPTQPISMKDFINYEADAVFSQSPPTIPKYKQSISLPMSPTSSERSFSIQRQPLSPGSHQNPAMSGSYERATRPLGTTLSMHDSSC</sequence>
<reference evidence="2 3" key="1">
    <citation type="journal article" date="2013" name="Nature">
        <title>Insights into bilaterian evolution from three spiralian genomes.</title>
        <authorList>
            <person name="Simakov O."/>
            <person name="Marletaz F."/>
            <person name="Cho S.J."/>
            <person name="Edsinger-Gonzales E."/>
            <person name="Havlak P."/>
            <person name="Hellsten U."/>
            <person name="Kuo D.H."/>
            <person name="Larsson T."/>
            <person name="Lv J."/>
            <person name="Arendt D."/>
            <person name="Savage R."/>
            <person name="Osoegawa K."/>
            <person name="de Jong P."/>
            <person name="Grimwood J."/>
            <person name="Chapman J.A."/>
            <person name="Shapiro H."/>
            <person name="Aerts A."/>
            <person name="Otillar R.P."/>
            <person name="Terry A.Y."/>
            <person name="Boore J.L."/>
            <person name="Grigoriev I.V."/>
            <person name="Lindberg D.R."/>
            <person name="Seaver E.C."/>
            <person name="Weisblat D.A."/>
            <person name="Putnam N.H."/>
            <person name="Rokhsar D.S."/>
        </authorList>
    </citation>
    <scope>NUCLEOTIDE SEQUENCE [LARGE SCALE GENOMIC DNA]</scope>
</reference>
<evidence type="ECO:0000256" key="1">
    <source>
        <dbReference type="SAM" id="MobiDB-lite"/>
    </source>
</evidence>
<dbReference type="RefSeq" id="XP_009060078.1">
    <property type="nucleotide sequence ID" value="XM_009061830.1"/>
</dbReference>